<evidence type="ECO:0000313" key="2">
    <source>
        <dbReference type="EMBL" id="ERM00061.1"/>
    </source>
</evidence>
<gene>
    <name evidence="2" type="ORF">Q644_07325</name>
</gene>
<feature type="domain" description="DUF1214" evidence="1">
    <location>
        <begin position="74"/>
        <end position="173"/>
    </location>
</feature>
<evidence type="ECO:0000313" key="3">
    <source>
        <dbReference type="Proteomes" id="UP000016842"/>
    </source>
</evidence>
<protein>
    <recommendedName>
        <fullName evidence="1">DUF1214 domain-containing protein</fullName>
    </recommendedName>
</protein>
<reference evidence="2 3" key="1">
    <citation type="journal article" date="2014" name="FEMS Microbiol. Lett.">
        <title>Genome sequencing analysis reveals virulence-related gene content of Ochrobactrum intermedium strain 229E, a urease-positive strain isolated from the human gastric niche.</title>
        <authorList>
            <person name="Kulkarni G.J."/>
            <person name="Shetty S."/>
            <person name="Dharne M.S."/>
            <person name="Shouche Y.S."/>
        </authorList>
    </citation>
    <scope>NUCLEOTIDE SEQUENCE [LARGE SCALE GENOMIC DNA]</scope>
    <source>
        <strain evidence="2 3">229E</strain>
    </source>
</reference>
<dbReference type="SUPFAM" id="SSF160935">
    <property type="entry name" value="VPA0735-like"/>
    <property type="match status" value="1"/>
</dbReference>
<comment type="caution">
    <text evidence="2">The sequence shown here is derived from an EMBL/GenBank/DDBJ whole genome shotgun (WGS) entry which is preliminary data.</text>
</comment>
<evidence type="ECO:0000259" key="1">
    <source>
        <dbReference type="Pfam" id="PF06742"/>
    </source>
</evidence>
<dbReference type="Gene3D" id="2.60.120.600">
    <property type="entry name" value="Domain of unknown function DUF1214, C-terminal domain"/>
    <property type="match status" value="1"/>
</dbReference>
<dbReference type="InterPro" id="IPR037049">
    <property type="entry name" value="DUF1214_C_sf"/>
</dbReference>
<dbReference type="Proteomes" id="UP000016842">
    <property type="component" value="Unassembled WGS sequence"/>
</dbReference>
<dbReference type="InterPro" id="IPR012038">
    <property type="entry name" value="UCP009471"/>
</dbReference>
<dbReference type="InterPro" id="IPR010621">
    <property type="entry name" value="DUF1214"/>
</dbReference>
<name>U4VBI2_9HYPH</name>
<dbReference type="EMBL" id="ASXJ01000344">
    <property type="protein sequence ID" value="ERM00061.1"/>
    <property type="molecule type" value="Genomic_DNA"/>
</dbReference>
<dbReference type="Pfam" id="PF06742">
    <property type="entry name" value="DUF1214"/>
    <property type="match status" value="1"/>
</dbReference>
<dbReference type="PATRIC" id="fig|1337887.3.peg.4893"/>
<dbReference type="AlphaFoldDB" id="U4VBI2"/>
<proteinExistence type="predicted"/>
<sequence>MFKTIFNTAIVLVLALGGGIWSVDKVLDRFEGFGELRVGGAWSAYPAAGTPDADPYSKARAARKAYLALGTAEGLPFYARTDNGGRTLQRGCTYRLSGLTPPARFWTVYPATPDLEPITPRDGLLEALHSREVLYGDDGSVTITIGPDAAPGNWLPVEGGGDFVLVMTLYDTPAASSSGLSDLVMPGLVRIAGANPGACRG</sequence>
<accession>U4VBI2</accession>
<organism evidence="2 3">
    <name type="scientific">Brucella intermedia 229E</name>
    <dbReference type="NCBI Taxonomy" id="1337887"/>
    <lineage>
        <taxon>Bacteria</taxon>
        <taxon>Pseudomonadati</taxon>
        <taxon>Pseudomonadota</taxon>
        <taxon>Alphaproteobacteria</taxon>
        <taxon>Hyphomicrobiales</taxon>
        <taxon>Brucellaceae</taxon>
        <taxon>Brucella/Ochrobactrum group</taxon>
        <taxon>Brucella</taxon>
    </lineage>
</organism>
<dbReference type="PIRSF" id="PIRSF009471">
    <property type="entry name" value="UCP009471"/>
    <property type="match status" value="1"/>
</dbReference>